<evidence type="ECO:0000313" key="2">
    <source>
        <dbReference type="EMBL" id="EEI86811.1"/>
    </source>
</evidence>
<sequence>DCLAGRARRRFGRSALGSASREREEGDCDHCCEAGKVLRGVHDGVFHRSSAAEPPASGGAAAVEDGEGIGWRRRRGQRQ</sequence>
<protein>
    <submittedName>
        <fullName evidence="2">Uncharacterized protein</fullName>
    </submittedName>
</protein>
<evidence type="ECO:0000313" key="3">
    <source>
        <dbReference type="Proteomes" id="UP000005984"/>
    </source>
</evidence>
<gene>
    <name evidence="2" type="ORF">HMPREF0072_0625</name>
</gene>
<dbReference type="AlphaFoldDB" id="C2BE55"/>
<organism evidence="2 3">
    <name type="scientific">Anaerococcus lactolyticus ATCC 51172</name>
    <dbReference type="NCBI Taxonomy" id="525254"/>
    <lineage>
        <taxon>Bacteria</taxon>
        <taxon>Bacillati</taxon>
        <taxon>Bacillota</taxon>
        <taxon>Tissierellia</taxon>
        <taxon>Tissierellales</taxon>
        <taxon>Peptoniphilaceae</taxon>
        <taxon>Anaerococcus</taxon>
    </lineage>
</organism>
<dbReference type="Proteomes" id="UP000005984">
    <property type="component" value="Unassembled WGS sequence"/>
</dbReference>
<evidence type="ECO:0000256" key="1">
    <source>
        <dbReference type="SAM" id="MobiDB-lite"/>
    </source>
</evidence>
<reference evidence="2 3" key="1">
    <citation type="submission" date="2008-10" db="EMBL/GenBank/DDBJ databases">
        <authorList>
            <person name="Qin X."/>
            <person name="Bachman B."/>
            <person name="Battles P."/>
            <person name="Bell A."/>
            <person name="Bess C."/>
            <person name="Bickham C."/>
            <person name="Chaboub L."/>
            <person name="Chen D."/>
            <person name="Coyle M."/>
            <person name="Deiros D.R."/>
            <person name="Dinh H."/>
            <person name="Forbes L."/>
            <person name="Fowler G."/>
            <person name="Francisco L."/>
            <person name="Fu Q."/>
            <person name="Gubbala S."/>
            <person name="Hale W."/>
            <person name="Han Y."/>
            <person name="Hemphill L."/>
            <person name="Highlander S.K."/>
            <person name="Hirani K."/>
            <person name="Hogues M."/>
            <person name="Jackson L."/>
            <person name="Jakkamsetti A."/>
            <person name="Javaid M."/>
            <person name="Jiang H."/>
            <person name="Korchina V."/>
            <person name="Kovar C."/>
            <person name="Lara F."/>
            <person name="Lee S."/>
            <person name="Mata R."/>
            <person name="Mathew T."/>
            <person name="Moen C."/>
            <person name="Morales K."/>
            <person name="Munidasa M."/>
            <person name="Nazareth L."/>
            <person name="Ngo R."/>
            <person name="Nguyen L."/>
            <person name="Okwuonu G."/>
            <person name="Ongeri F."/>
            <person name="Patil S."/>
            <person name="Petrosino J."/>
            <person name="Pham C."/>
            <person name="Pham P."/>
            <person name="Pu L.-L."/>
            <person name="Puazo M."/>
            <person name="Raj R."/>
            <person name="Reid J."/>
            <person name="Rouhana J."/>
            <person name="Saada N."/>
            <person name="Shang Y."/>
            <person name="Simmons D."/>
            <person name="Thornton R."/>
            <person name="Warren J."/>
            <person name="Weissenberger G."/>
            <person name="Zhang J."/>
            <person name="Zhang L."/>
            <person name="Zhou C."/>
            <person name="Zhu D."/>
            <person name="Muzny D."/>
            <person name="Worley K."/>
            <person name="Gibbs R."/>
        </authorList>
    </citation>
    <scope>NUCLEOTIDE SEQUENCE [LARGE SCALE GENOMIC DNA]</scope>
    <source>
        <strain evidence="2 3">ATCC 51172</strain>
    </source>
</reference>
<dbReference type="HOGENOM" id="CLU_2595190_0_0_9"/>
<keyword evidence="3" id="KW-1185">Reference proteome</keyword>
<dbReference type="EMBL" id="ABYO01000160">
    <property type="protein sequence ID" value="EEI86811.1"/>
    <property type="molecule type" value="Genomic_DNA"/>
</dbReference>
<proteinExistence type="predicted"/>
<feature type="non-terminal residue" evidence="2">
    <location>
        <position position="1"/>
    </location>
</feature>
<name>C2BE55_9FIRM</name>
<feature type="compositionally biased region" description="Low complexity" evidence="1">
    <location>
        <begin position="49"/>
        <end position="62"/>
    </location>
</feature>
<feature type="region of interest" description="Disordered" evidence="1">
    <location>
        <begin position="48"/>
        <end position="79"/>
    </location>
</feature>
<accession>C2BE55</accession>
<feature type="non-terminal residue" evidence="2">
    <location>
        <position position="79"/>
    </location>
</feature>
<comment type="caution">
    <text evidence="2">The sequence shown here is derived from an EMBL/GenBank/DDBJ whole genome shotgun (WGS) entry which is preliminary data.</text>
</comment>